<dbReference type="EC" id="2.4.1.17" evidence="5"/>
<dbReference type="GO" id="GO:0016020">
    <property type="term" value="C:membrane"/>
    <property type="evidence" value="ECO:0007669"/>
    <property type="project" value="UniProtKB-SubCell"/>
</dbReference>
<evidence type="ECO:0000256" key="4">
    <source>
        <dbReference type="RuleBase" id="RU003718"/>
    </source>
</evidence>
<protein>
    <recommendedName>
        <fullName evidence="5">UDP-glucuronosyltransferase</fullName>
        <ecNumber evidence="5">2.4.1.17</ecNumber>
    </recommendedName>
</protein>
<gene>
    <name evidence="6" type="primary">UGT</name>
    <name evidence="6" type="ORF">J437_LFUL019802</name>
</gene>
<dbReference type="InterPro" id="IPR035595">
    <property type="entry name" value="UDP_glycos_trans_CS"/>
</dbReference>
<feature type="transmembrane region" description="Helical" evidence="5">
    <location>
        <begin position="479"/>
        <end position="507"/>
    </location>
</feature>
<comment type="catalytic activity">
    <reaction evidence="5">
        <text>glucuronate acceptor + UDP-alpha-D-glucuronate = acceptor beta-D-glucuronoside + UDP + H(+)</text>
        <dbReference type="Rhea" id="RHEA:21032"/>
        <dbReference type="ChEBI" id="CHEBI:15378"/>
        <dbReference type="ChEBI" id="CHEBI:58052"/>
        <dbReference type="ChEBI" id="CHEBI:58223"/>
        <dbReference type="ChEBI" id="CHEBI:132367"/>
        <dbReference type="ChEBI" id="CHEBI:132368"/>
        <dbReference type="EC" id="2.4.1.17"/>
    </reaction>
</comment>
<dbReference type="AlphaFoldDB" id="A0A8K0K516"/>
<evidence type="ECO:0000256" key="5">
    <source>
        <dbReference type="RuleBase" id="RU362059"/>
    </source>
</evidence>
<dbReference type="FunFam" id="3.40.50.2000:FF:000050">
    <property type="entry name" value="UDP-glucuronosyltransferase"/>
    <property type="match status" value="1"/>
</dbReference>
<reference evidence="6" key="2">
    <citation type="submission" date="2017-10" db="EMBL/GenBank/DDBJ databases">
        <title>Ladona fulva Genome sequencing and assembly.</title>
        <authorList>
            <person name="Murali S."/>
            <person name="Richards S."/>
            <person name="Bandaranaike D."/>
            <person name="Bellair M."/>
            <person name="Blankenburg K."/>
            <person name="Chao H."/>
            <person name="Dinh H."/>
            <person name="Doddapaneni H."/>
            <person name="Dugan-Rocha S."/>
            <person name="Elkadiri S."/>
            <person name="Gnanaolivu R."/>
            <person name="Hernandez B."/>
            <person name="Skinner E."/>
            <person name="Javaid M."/>
            <person name="Lee S."/>
            <person name="Li M."/>
            <person name="Ming W."/>
            <person name="Munidasa M."/>
            <person name="Muniz J."/>
            <person name="Nguyen L."/>
            <person name="Hughes D."/>
            <person name="Osuji N."/>
            <person name="Pu L.-L."/>
            <person name="Puazo M."/>
            <person name="Qu C."/>
            <person name="Quiroz J."/>
            <person name="Raj R."/>
            <person name="Weissenberger G."/>
            <person name="Xin Y."/>
            <person name="Zou X."/>
            <person name="Han Y."/>
            <person name="Worley K."/>
            <person name="Muzny D."/>
            <person name="Gibbs R."/>
        </authorList>
    </citation>
    <scope>NUCLEOTIDE SEQUENCE</scope>
    <source>
        <strain evidence="6">Sampled in the wild</strain>
    </source>
</reference>
<evidence type="ECO:0000313" key="7">
    <source>
        <dbReference type="Proteomes" id="UP000792457"/>
    </source>
</evidence>
<comment type="caution">
    <text evidence="6">The sequence shown here is derived from an EMBL/GenBank/DDBJ whole genome shotgun (WGS) entry which is preliminary data.</text>
</comment>
<comment type="similarity">
    <text evidence="1 4">Belongs to the UDP-glycosyltransferase family.</text>
</comment>
<feature type="signal peptide" evidence="5">
    <location>
        <begin position="1"/>
        <end position="29"/>
    </location>
</feature>
<evidence type="ECO:0000313" key="6">
    <source>
        <dbReference type="EMBL" id="KAG8228490.1"/>
    </source>
</evidence>
<keyword evidence="7" id="KW-1185">Reference proteome</keyword>
<dbReference type="SUPFAM" id="SSF53756">
    <property type="entry name" value="UDP-Glycosyltransferase/glycogen phosphorylase"/>
    <property type="match status" value="1"/>
</dbReference>
<reference evidence="6" key="1">
    <citation type="submission" date="2013-04" db="EMBL/GenBank/DDBJ databases">
        <authorList>
            <person name="Qu J."/>
            <person name="Murali S.C."/>
            <person name="Bandaranaike D."/>
            <person name="Bellair M."/>
            <person name="Blankenburg K."/>
            <person name="Chao H."/>
            <person name="Dinh H."/>
            <person name="Doddapaneni H."/>
            <person name="Downs B."/>
            <person name="Dugan-Rocha S."/>
            <person name="Elkadiri S."/>
            <person name="Gnanaolivu R.D."/>
            <person name="Hernandez B."/>
            <person name="Javaid M."/>
            <person name="Jayaseelan J.C."/>
            <person name="Lee S."/>
            <person name="Li M."/>
            <person name="Ming W."/>
            <person name="Munidasa M."/>
            <person name="Muniz J."/>
            <person name="Nguyen L."/>
            <person name="Ongeri F."/>
            <person name="Osuji N."/>
            <person name="Pu L.-L."/>
            <person name="Puazo M."/>
            <person name="Qu C."/>
            <person name="Quiroz J."/>
            <person name="Raj R."/>
            <person name="Weissenberger G."/>
            <person name="Xin Y."/>
            <person name="Zou X."/>
            <person name="Han Y."/>
            <person name="Richards S."/>
            <person name="Worley K."/>
            <person name="Muzny D."/>
            <person name="Gibbs R."/>
        </authorList>
    </citation>
    <scope>NUCLEOTIDE SEQUENCE</scope>
    <source>
        <strain evidence="6">Sampled in the wild</strain>
    </source>
</reference>
<comment type="subcellular location">
    <subcellularLocation>
        <location evidence="5">Membrane</location>
        <topology evidence="5">Single-pass membrane protein</topology>
    </subcellularLocation>
</comment>
<dbReference type="OrthoDB" id="5835829at2759"/>
<dbReference type="InterPro" id="IPR002213">
    <property type="entry name" value="UDP_glucos_trans"/>
</dbReference>
<proteinExistence type="inferred from homology"/>
<name>A0A8K0K516_LADFU</name>
<keyword evidence="3 4" id="KW-0808">Transferase</keyword>
<evidence type="ECO:0000256" key="2">
    <source>
        <dbReference type="ARBA" id="ARBA00022676"/>
    </source>
</evidence>
<evidence type="ECO:0000256" key="1">
    <source>
        <dbReference type="ARBA" id="ARBA00009995"/>
    </source>
</evidence>
<keyword evidence="5" id="KW-0812">Transmembrane</keyword>
<dbReference type="Gene3D" id="3.40.50.2000">
    <property type="entry name" value="Glycogen Phosphorylase B"/>
    <property type="match status" value="1"/>
</dbReference>
<dbReference type="GO" id="GO:0015020">
    <property type="term" value="F:glucuronosyltransferase activity"/>
    <property type="evidence" value="ECO:0007669"/>
    <property type="project" value="UniProtKB-EC"/>
</dbReference>
<feature type="chain" id="PRO_5035488350" description="UDP-glucuronosyltransferase" evidence="5">
    <location>
        <begin position="30"/>
        <end position="529"/>
    </location>
</feature>
<sequence>MGVSNQPFWSLVAILSIGALACLPENVQAANILGLFPISARSHNIAFSSLTTELAARGHHLTVITPYPISSPPPNYEHIDTSRIVLPYFQAFSNIKVITIHEIMWKIHNITEKCCTEVLEMPEMQKLIDPKKSGKKFDLILMSNFFSDCFLGLAHVYDVPVVQMSPGGSLPHTDAVIGNIALPSYVPGPFFPYTDHMDFTQRMVNFVATGALSLYFNFWQVPMQDRIVKQYFGESTPHLSELQRRISLIILNNHFTMNYPRPLVPGIIECGGMHVKKPKPLPKEFQKFMDEAKEGVVLFSMGSNLKSVNFPDEKRDDILGVFAKLKQKVLWKWEGDGPLPGKPANVRLEKWLPQSDLLAHPNMKLFVTHGGLLSLQEAVYRGVPIVGIPFYGDQDLNMQKAVQLGVGLMVPYTDLTKEKLLNAMKSVLEDKSYYDKMKELSERLNDQPQPPLQKAAFWTEYVMRHKGAKHLATASLDLYWYQLYLVDVVAVLVVVPSLFLLSLMFMIRKCCRLFKGKKSGKTKAKPKQN</sequence>
<keyword evidence="5" id="KW-0472">Membrane</keyword>
<keyword evidence="5" id="KW-0732">Signal</keyword>
<dbReference type="PANTHER" id="PTHR48043:SF159">
    <property type="entry name" value="EG:EG0003.4 PROTEIN-RELATED"/>
    <property type="match status" value="1"/>
</dbReference>
<organism evidence="6 7">
    <name type="scientific">Ladona fulva</name>
    <name type="common">Scarce chaser dragonfly</name>
    <name type="synonym">Libellula fulva</name>
    <dbReference type="NCBI Taxonomy" id="123851"/>
    <lineage>
        <taxon>Eukaryota</taxon>
        <taxon>Metazoa</taxon>
        <taxon>Ecdysozoa</taxon>
        <taxon>Arthropoda</taxon>
        <taxon>Hexapoda</taxon>
        <taxon>Insecta</taxon>
        <taxon>Pterygota</taxon>
        <taxon>Palaeoptera</taxon>
        <taxon>Odonata</taxon>
        <taxon>Epiprocta</taxon>
        <taxon>Anisoptera</taxon>
        <taxon>Libelluloidea</taxon>
        <taxon>Libellulidae</taxon>
        <taxon>Ladona</taxon>
    </lineage>
</organism>
<dbReference type="PANTHER" id="PTHR48043">
    <property type="entry name" value="EG:EG0003.4 PROTEIN-RELATED"/>
    <property type="match status" value="1"/>
</dbReference>
<dbReference type="PROSITE" id="PS00375">
    <property type="entry name" value="UDPGT"/>
    <property type="match status" value="1"/>
</dbReference>
<dbReference type="EMBL" id="KZ308374">
    <property type="protein sequence ID" value="KAG8228490.1"/>
    <property type="molecule type" value="Genomic_DNA"/>
</dbReference>
<accession>A0A8K0K516</accession>
<dbReference type="Proteomes" id="UP000792457">
    <property type="component" value="Unassembled WGS sequence"/>
</dbReference>
<dbReference type="Pfam" id="PF00201">
    <property type="entry name" value="UDPGT"/>
    <property type="match status" value="1"/>
</dbReference>
<dbReference type="InterPro" id="IPR050271">
    <property type="entry name" value="UDP-glycosyltransferase"/>
</dbReference>
<dbReference type="CDD" id="cd03784">
    <property type="entry name" value="GT1_Gtf-like"/>
    <property type="match status" value="1"/>
</dbReference>
<evidence type="ECO:0000256" key="3">
    <source>
        <dbReference type="ARBA" id="ARBA00022679"/>
    </source>
</evidence>
<keyword evidence="5" id="KW-1133">Transmembrane helix</keyword>
<keyword evidence="2 4" id="KW-0328">Glycosyltransferase</keyword>